<dbReference type="Proteomes" id="UP000193100">
    <property type="component" value="Plasmid pSMR5"/>
</dbReference>
<dbReference type="EMBL" id="CP020932">
    <property type="protein sequence ID" value="ARM86179.1"/>
    <property type="molecule type" value="Genomic_DNA"/>
</dbReference>
<name>A0A1W6KFS4_9GAMM</name>
<dbReference type="RefSeq" id="WP_085682143.1">
    <property type="nucleotide sequence ID" value="NZ_CP020932.1"/>
</dbReference>
<evidence type="ECO:0000313" key="2">
    <source>
        <dbReference type="Proteomes" id="UP000193100"/>
    </source>
</evidence>
<sequence length="79" mass="8794">MENNDSVLLLVTYTLQNSANSTIYERTVAVSRTLEPASIVPTVKQLIRPLKEADPSDNYRGQHPSQIDIVNLINLSTLL</sequence>
<protein>
    <submittedName>
        <fullName evidence="1">Uncharacterized protein</fullName>
    </submittedName>
</protein>
<geneLocation type="plasmid" evidence="2">
    <name>psmr5</name>
</geneLocation>
<dbReference type="GeneID" id="77258063"/>
<gene>
    <name evidence="1" type="ORF">MARSALSMR5_04159</name>
</gene>
<organism evidence="1 2">
    <name type="scientific">Marinobacter salarius</name>
    <dbReference type="NCBI Taxonomy" id="1420917"/>
    <lineage>
        <taxon>Bacteria</taxon>
        <taxon>Pseudomonadati</taxon>
        <taxon>Pseudomonadota</taxon>
        <taxon>Gammaproteobacteria</taxon>
        <taxon>Pseudomonadales</taxon>
        <taxon>Marinobacteraceae</taxon>
        <taxon>Marinobacter</taxon>
    </lineage>
</organism>
<accession>A0A1W6KFS4</accession>
<dbReference type="AlphaFoldDB" id="A0A1W6KFS4"/>
<evidence type="ECO:0000313" key="1">
    <source>
        <dbReference type="EMBL" id="ARM86179.1"/>
    </source>
</evidence>
<keyword evidence="1" id="KW-0614">Plasmid</keyword>
<reference evidence="1 2" key="1">
    <citation type="submission" date="2017-04" db="EMBL/GenBank/DDBJ databases">
        <title>Genome Sequence of Marinobacter salarius strain SMR5 Isolated from a culture of the Diatom Skeletonema marinoi.</title>
        <authorList>
            <person name="Topel M."/>
            <person name="Pinder M.I.M."/>
            <person name="Johansson O.N."/>
            <person name="Kourtchenko O."/>
            <person name="Godhe A."/>
            <person name="Clarke A.K."/>
        </authorList>
    </citation>
    <scope>NUCLEOTIDE SEQUENCE [LARGE SCALE GENOMIC DNA]</scope>
    <source>
        <strain evidence="1 2">SMR5</strain>
        <plasmid evidence="2">Plasmid psmr5</plasmid>
    </source>
</reference>
<proteinExistence type="predicted"/>